<evidence type="ECO:0000313" key="2">
    <source>
        <dbReference type="Proteomes" id="UP001295444"/>
    </source>
</evidence>
<evidence type="ECO:0000313" key="1">
    <source>
        <dbReference type="EMBL" id="CAH2225289.1"/>
    </source>
</evidence>
<sequence>KCKLIAEIKTNREVYSGDLAKAVENIMEKKSSLEARVTIAKTVLKSPSESTYCNLDQLVALLKENFEKERLVSDSLKSCCNVSRAQVNSLDSSTEQIFVKDHIEVSEYKNDKSGIPIEVEYDIDQNKQGHHEEKPTVHQEYNLSISHSTLAGVSQSFSDPDVIIEEIIFEDDKQACSDTNVVDVQKKRKGDTLQQTPHLDEGIYLLNHSYI</sequence>
<organism evidence="1 2">
    <name type="scientific">Pelobates cultripes</name>
    <name type="common">Western spadefoot toad</name>
    <dbReference type="NCBI Taxonomy" id="61616"/>
    <lineage>
        <taxon>Eukaryota</taxon>
        <taxon>Metazoa</taxon>
        <taxon>Chordata</taxon>
        <taxon>Craniata</taxon>
        <taxon>Vertebrata</taxon>
        <taxon>Euteleostomi</taxon>
        <taxon>Amphibia</taxon>
        <taxon>Batrachia</taxon>
        <taxon>Anura</taxon>
        <taxon>Pelobatoidea</taxon>
        <taxon>Pelobatidae</taxon>
        <taxon>Pelobates</taxon>
    </lineage>
</organism>
<feature type="non-terminal residue" evidence="1">
    <location>
        <position position="1"/>
    </location>
</feature>
<protein>
    <submittedName>
        <fullName evidence="1">Uncharacterized protein</fullName>
    </submittedName>
</protein>
<dbReference type="AlphaFoldDB" id="A0AAD1VRS9"/>
<reference evidence="1" key="1">
    <citation type="submission" date="2022-03" db="EMBL/GenBank/DDBJ databases">
        <authorList>
            <person name="Alioto T."/>
            <person name="Alioto T."/>
            <person name="Gomez Garrido J."/>
        </authorList>
    </citation>
    <scope>NUCLEOTIDE SEQUENCE</scope>
</reference>
<keyword evidence="2" id="KW-1185">Reference proteome</keyword>
<proteinExistence type="predicted"/>
<name>A0AAD1VRS9_PELCU</name>
<dbReference type="Proteomes" id="UP001295444">
    <property type="component" value="Chromosome 01"/>
</dbReference>
<accession>A0AAD1VRS9</accession>
<gene>
    <name evidence="1" type="ORF">PECUL_23A024244</name>
</gene>
<dbReference type="EMBL" id="OW240912">
    <property type="protein sequence ID" value="CAH2225289.1"/>
    <property type="molecule type" value="Genomic_DNA"/>
</dbReference>